<evidence type="ECO:0000313" key="2">
    <source>
        <dbReference type="EMBL" id="KAI5437167.1"/>
    </source>
</evidence>
<protein>
    <recommendedName>
        <fullName evidence="1">hAT-like transposase RNase-H fold domain-containing protein</fullName>
    </recommendedName>
</protein>
<dbReference type="SUPFAM" id="SSF53098">
    <property type="entry name" value="Ribonuclease H-like"/>
    <property type="match status" value="1"/>
</dbReference>
<dbReference type="InterPro" id="IPR025525">
    <property type="entry name" value="hAT-like_transposase_RNase-H"/>
</dbReference>
<sequence length="152" mass="17789">MAPLSEWHSFEWRIPSYTLLCHILNLTVKDGMKEVDDSIVRIRAAVRYVRRTPSRFQRFKKSTERISGSSYVTRNMYMLEVFGVGRSILNMCNSEDQKVRSMAIKMKAKYNKYWGKSDHLNMLLLIAMVLDPRCKLKLVVRMAARIYDTSDA</sequence>
<dbReference type="InterPro" id="IPR012337">
    <property type="entry name" value="RNaseH-like_sf"/>
</dbReference>
<keyword evidence="3" id="KW-1185">Reference proteome</keyword>
<comment type="caution">
    <text evidence="2">The sequence shown here is derived from an EMBL/GenBank/DDBJ whole genome shotgun (WGS) entry which is preliminary data.</text>
</comment>
<name>A0A9D5B6B5_PEA</name>
<evidence type="ECO:0000313" key="3">
    <source>
        <dbReference type="Proteomes" id="UP001058974"/>
    </source>
</evidence>
<dbReference type="PANTHER" id="PTHR23272">
    <property type="entry name" value="BED FINGER-RELATED"/>
    <property type="match status" value="1"/>
</dbReference>
<proteinExistence type="predicted"/>
<organism evidence="2 3">
    <name type="scientific">Pisum sativum</name>
    <name type="common">Garden pea</name>
    <name type="synonym">Lathyrus oleraceus</name>
    <dbReference type="NCBI Taxonomy" id="3888"/>
    <lineage>
        <taxon>Eukaryota</taxon>
        <taxon>Viridiplantae</taxon>
        <taxon>Streptophyta</taxon>
        <taxon>Embryophyta</taxon>
        <taxon>Tracheophyta</taxon>
        <taxon>Spermatophyta</taxon>
        <taxon>Magnoliopsida</taxon>
        <taxon>eudicotyledons</taxon>
        <taxon>Gunneridae</taxon>
        <taxon>Pentapetalae</taxon>
        <taxon>rosids</taxon>
        <taxon>fabids</taxon>
        <taxon>Fabales</taxon>
        <taxon>Fabaceae</taxon>
        <taxon>Papilionoideae</taxon>
        <taxon>50 kb inversion clade</taxon>
        <taxon>NPAAA clade</taxon>
        <taxon>Hologalegina</taxon>
        <taxon>IRL clade</taxon>
        <taxon>Fabeae</taxon>
        <taxon>Lathyrus</taxon>
    </lineage>
</organism>
<dbReference type="EMBL" id="JAMSHJ010000002">
    <property type="protein sequence ID" value="KAI5437167.1"/>
    <property type="molecule type" value="Genomic_DNA"/>
</dbReference>
<evidence type="ECO:0000259" key="1">
    <source>
        <dbReference type="Pfam" id="PF14372"/>
    </source>
</evidence>
<dbReference type="Proteomes" id="UP001058974">
    <property type="component" value="Chromosome 2"/>
</dbReference>
<dbReference type="AlphaFoldDB" id="A0A9D5B6B5"/>
<dbReference type="PANTHER" id="PTHR23272:SF184">
    <property type="entry name" value="OS03G0311250 PROTEIN"/>
    <property type="match status" value="1"/>
</dbReference>
<reference evidence="2 3" key="1">
    <citation type="journal article" date="2022" name="Nat. Genet.">
        <title>Improved pea reference genome and pan-genome highlight genomic features and evolutionary characteristics.</title>
        <authorList>
            <person name="Yang T."/>
            <person name="Liu R."/>
            <person name="Luo Y."/>
            <person name="Hu S."/>
            <person name="Wang D."/>
            <person name="Wang C."/>
            <person name="Pandey M.K."/>
            <person name="Ge S."/>
            <person name="Xu Q."/>
            <person name="Li N."/>
            <person name="Li G."/>
            <person name="Huang Y."/>
            <person name="Saxena R.K."/>
            <person name="Ji Y."/>
            <person name="Li M."/>
            <person name="Yan X."/>
            <person name="He Y."/>
            <person name="Liu Y."/>
            <person name="Wang X."/>
            <person name="Xiang C."/>
            <person name="Varshney R.K."/>
            <person name="Ding H."/>
            <person name="Gao S."/>
            <person name="Zong X."/>
        </authorList>
    </citation>
    <scope>NUCLEOTIDE SEQUENCE [LARGE SCALE GENOMIC DNA]</scope>
    <source>
        <strain evidence="2 3">cv. Zhongwan 6</strain>
    </source>
</reference>
<accession>A0A9D5B6B5</accession>
<gene>
    <name evidence="2" type="ORF">KIW84_023328</name>
</gene>
<dbReference type="GO" id="GO:0003677">
    <property type="term" value="F:DNA binding"/>
    <property type="evidence" value="ECO:0007669"/>
    <property type="project" value="InterPro"/>
</dbReference>
<dbReference type="Pfam" id="PF14372">
    <property type="entry name" value="hAT-like_RNase-H"/>
    <property type="match status" value="1"/>
</dbReference>
<dbReference type="Gramene" id="Psat02G0332800-T1">
    <property type="protein sequence ID" value="KAI5437167.1"/>
    <property type="gene ID" value="KIW84_023328"/>
</dbReference>
<feature type="domain" description="hAT-like transposase RNase-H fold" evidence="1">
    <location>
        <begin position="67"/>
        <end position="150"/>
    </location>
</feature>